<organism evidence="2 3">
    <name type="scientific">Podila minutissima</name>
    <dbReference type="NCBI Taxonomy" id="64525"/>
    <lineage>
        <taxon>Eukaryota</taxon>
        <taxon>Fungi</taxon>
        <taxon>Fungi incertae sedis</taxon>
        <taxon>Mucoromycota</taxon>
        <taxon>Mortierellomycotina</taxon>
        <taxon>Mortierellomycetes</taxon>
        <taxon>Mortierellales</taxon>
        <taxon>Mortierellaceae</taxon>
        <taxon>Podila</taxon>
    </lineage>
</organism>
<feature type="non-terminal residue" evidence="2">
    <location>
        <position position="159"/>
    </location>
</feature>
<evidence type="ECO:0000313" key="2">
    <source>
        <dbReference type="EMBL" id="KAF9308091.1"/>
    </source>
</evidence>
<dbReference type="AlphaFoldDB" id="A0A9P5S7T0"/>
<accession>A0A9P5S7T0</accession>
<feature type="compositionally biased region" description="Basic and acidic residues" evidence="1">
    <location>
        <begin position="101"/>
        <end position="121"/>
    </location>
</feature>
<feature type="compositionally biased region" description="Basic and acidic residues" evidence="1">
    <location>
        <begin position="139"/>
        <end position="159"/>
    </location>
</feature>
<keyword evidence="3" id="KW-1185">Reference proteome</keyword>
<evidence type="ECO:0000256" key="1">
    <source>
        <dbReference type="SAM" id="MobiDB-lite"/>
    </source>
</evidence>
<feature type="region of interest" description="Disordered" evidence="1">
    <location>
        <begin position="100"/>
        <end position="159"/>
    </location>
</feature>
<name>A0A9P5S7T0_9FUNG</name>
<dbReference type="EMBL" id="JAAAUY010003142">
    <property type="protein sequence ID" value="KAF9308091.1"/>
    <property type="molecule type" value="Genomic_DNA"/>
</dbReference>
<proteinExistence type="predicted"/>
<reference evidence="2" key="1">
    <citation type="journal article" date="2020" name="Fungal Divers.">
        <title>Resolving the Mortierellaceae phylogeny through synthesis of multi-gene phylogenetics and phylogenomics.</title>
        <authorList>
            <person name="Vandepol N."/>
            <person name="Liber J."/>
            <person name="Desiro A."/>
            <person name="Na H."/>
            <person name="Kennedy M."/>
            <person name="Barry K."/>
            <person name="Grigoriev I.V."/>
            <person name="Miller A.N."/>
            <person name="O'Donnell K."/>
            <person name="Stajich J.E."/>
            <person name="Bonito G."/>
        </authorList>
    </citation>
    <scope>NUCLEOTIDE SEQUENCE</scope>
    <source>
        <strain evidence="2">NVP1</strain>
    </source>
</reference>
<dbReference type="Proteomes" id="UP000696485">
    <property type="component" value="Unassembled WGS sequence"/>
</dbReference>
<evidence type="ECO:0000313" key="3">
    <source>
        <dbReference type="Proteomes" id="UP000696485"/>
    </source>
</evidence>
<feature type="non-terminal residue" evidence="2">
    <location>
        <position position="1"/>
    </location>
</feature>
<gene>
    <name evidence="2" type="ORF">BG006_005575</name>
</gene>
<protein>
    <submittedName>
        <fullName evidence="2">Uncharacterized protein</fullName>
    </submittedName>
</protein>
<comment type="caution">
    <text evidence="2">The sequence shown here is derived from an EMBL/GenBank/DDBJ whole genome shotgun (WGS) entry which is preliminary data.</text>
</comment>
<sequence>PAKKHDNDLSNIQSTMAGSTCFLDTFAHEIVSSGDADSYLGQRTLNFLNTIHLSIAYDISEISTMREKVYYDALNIKHGNKKDNSLLMLKELTTIKTATEQVKKVYKKQEPKKDKPRKDKPNNAGAGDKPKTQQQNKPQHKDKGYKSDGGHKSDSSKSF</sequence>